<organism evidence="4 5">
    <name type="scientific">Actinophytocola gossypii</name>
    <dbReference type="NCBI Taxonomy" id="2812003"/>
    <lineage>
        <taxon>Bacteria</taxon>
        <taxon>Bacillati</taxon>
        <taxon>Actinomycetota</taxon>
        <taxon>Actinomycetes</taxon>
        <taxon>Pseudonocardiales</taxon>
        <taxon>Pseudonocardiaceae</taxon>
    </lineage>
</organism>
<comment type="caution">
    <text evidence="4">The sequence shown here is derived from an EMBL/GenBank/DDBJ whole genome shotgun (WGS) entry which is preliminary data.</text>
</comment>
<dbReference type="InterPro" id="IPR045155">
    <property type="entry name" value="Beta-lactam_cat"/>
</dbReference>
<evidence type="ECO:0000313" key="4">
    <source>
        <dbReference type="EMBL" id="MCT2588020.1"/>
    </source>
</evidence>
<accession>A0ABT2JJH3</accession>
<feature type="chain" id="PRO_5045759943" description="Beta-lactamase class A catalytic domain-containing protein" evidence="2">
    <location>
        <begin position="30"/>
        <end position="288"/>
    </location>
</feature>
<feature type="region of interest" description="Disordered" evidence="1">
    <location>
        <begin position="33"/>
        <end position="55"/>
    </location>
</feature>
<keyword evidence="5" id="KW-1185">Reference proteome</keyword>
<dbReference type="Gene3D" id="3.40.710.10">
    <property type="entry name" value="DD-peptidase/beta-lactamase superfamily"/>
    <property type="match status" value="1"/>
</dbReference>
<dbReference type="SUPFAM" id="SSF56601">
    <property type="entry name" value="beta-lactamase/transpeptidase-like"/>
    <property type="match status" value="1"/>
</dbReference>
<keyword evidence="2" id="KW-0732">Signal</keyword>
<dbReference type="Proteomes" id="UP001156441">
    <property type="component" value="Unassembled WGS sequence"/>
</dbReference>
<dbReference type="EMBL" id="JAFFZE010000031">
    <property type="protein sequence ID" value="MCT2588020.1"/>
    <property type="molecule type" value="Genomic_DNA"/>
</dbReference>
<sequence length="288" mass="30693">MRNSLLRRFRYVLVAAPLTLAVGCGAVTAGPPEPVQPAPRAAVEPRNQPGVGPRTTGAAAVERAATEVEPNTIVGAVVLDRASGGRPLAINADRQFRSASLVKLLIAIDALERGADGEDRRRLYQMLELSDDGLASEYWVRGGGPDIVVRTSAELGLTGTMPPEVRGQWGEVLVTPADVVRIYEYILDMPTADRALVVDALASAPRVAADGFDQHFGIPDGLGMRWAIKQGWGNNDLAMVLHSTGLAGRDWRYLVVLLTEHPLGSDWGKSANSVTAAAKALHDLLPKA</sequence>
<gene>
    <name evidence="4" type="ORF">JT362_33415</name>
</gene>
<dbReference type="Pfam" id="PF13354">
    <property type="entry name" value="Beta-lactamase2"/>
    <property type="match status" value="1"/>
</dbReference>
<protein>
    <recommendedName>
        <fullName evidence="3">Beta-lactamase class A catalytic domain-containing protein</fullName>
    </recommendedName>
</protein>
<proteinExistence type="predicted"/>
<dbReference type="InterPro" id="IPR012338">
    <property type="entry name" value="Beta-lactam/transpept-like"/>
</dbReference>
<feature type="signal peptide" evidence="2">
    <location>
        <begin position="1"/>
        <end position="29"/>
    </location>
</feature>
<evidence type="ECO:0000256" key="2">
    <source>
        <dbReference type="SAM" id="SignalP"/>
    </source>
</evidence>
<evidence type="ECO:0000256" key="1">
    <source>
        <dbReference type="SAM" id="MobiDB-lite"/>
    </source>
</evidence>
<reference evidence="4 5" key="1">
    <citation type="submission" date="2021-02" db="EMBL/GenBank/DDBJ databases">
        <title>Actinophytocola xerophila sp. nov., isolated from soil of cotton cropping field.</title>
        <authorList>
            <person name="Huang R."/>
            <person name="Chen X."/>
            <person name="Ge X."/>
            <person name="Liu W."/>
        </authorList>
    </citation>
    <scope>NUCLEOTIDE SEQUENCE [LARGE SCALE GENOMIC DNA]</scope>
    <source>
        <strain evidence="4 5">S1-96</strain>
    </source>
</reference>
<evidence type="ECO:0000313" key="5">
    <source>
        <dbReference type="Proteomes" id="UP001156441"/>
    </source>
</evidence>
<name>A0ABT2JJH3_9PSEU</name>
<evidence type="ECO:0000259" key="3">
    <source>
        <dbReference type="Pfam" id="PF13354"/>
    </source>
</evidence>
<feature type="domain" description="Beta-lactamase class A catalytic" evidence="3">
    <location>
        <begin position="78"/>
        <end position="131"/>
    </location>
</feature>
<dbReference type="PROSITE" id="PS51257">
    <property type="entry name" value="PROKAR_LIPOPROTEIN"/>
    <property type="match status" value="1"/>
</dbReference>